<accession>A0A0F5LFV2</accession>
<dbReference type="STRING" id="361041.VW35_03950"/>
<evidence type="ECO:0000313" key="6">
    <source>
        <dbReference type="EMBL" id="KKB81276.1"/>
    </source>
</evidence>
<dbReference type="Proteomes" id="UP000033514">
    <property type="component" value="Unassembled WGS sequence"/>
</dbReference>
<dbReference type="PROSITE" id="PS51935">
    <property type="entry name" value="NLPC_P60"/>
    <property type="match status" value="1"/>
</dbReference>
<dbReference type="AlphaFoldDB" id="A0A0F5LFV2"/>
<dbReference type="InterPro" id="IPR000064">
    <property type="entry name" value="NLP_P60_dom"/>
</dbReference>
<comment type="caution">
    <text evidence="6">The sequence shown here is derived from an EMBL/GenBank/DDBJ whole genome shotgun (WGS) entry which is preliminary data.</text>
</comment>
<dbReference type="NCBIfam" id="TIGR02219">
    <property type="entry name" value="phage_NlpC_fam"/>
    <property type="match status" value="1"/>
</dbReference>
<dbReference type="Pfam" id="PF00877">
    <property type="entry name" value="NLPC_P60"/>
    <property type="match status" value="1"/>
</dbReference>
<evidence type="ECO:0000313" key="7">
    <source>
        <dbReference type="Proteomes" id="UP000033514"/>
    </source>
</evidence>
<proteinExistence type="inferred from homology"/>
<dbReference type="Gene3D" id="3.90.1720.10">
    <property type="entry name" value="endopeptidase domain like (from Nostoc punctiforme)"/>
    <property type="match status" value="1"/>
</dbReference>
<keyword evidence="2" id="KW-0645">Protease</keyword>
<feature type="domain" description="NlpC/P60" evidence="5">
    <location>
        <begin position="1"/>
        <end position="138"/>
    </location>
</feature>
<reference evidence="6 7" key="1">
    <citation type="submission" date="2015-03" db="EMBL/GenBank/DDBJ databases">
        <authorList>
            <person name="Hassan Y.I."/>
            <person name="Lepp D."/>
            <person name="Zhou T."/>
        </authorList>
    </citation>
    <scope>NUCLEOTIDE SEQUENCE [LARGE SCALE GENOMIC DNA]</scope>
    <source>
        <strain evidence="6 7">GH2-10</strain>
    </source>
</reference>
<dbReference type="GO" id="GO:0008234">
    <property type="term" value="F:cysteine-type peptidase activity"/>
    <property type="evidence" value="ECO:0007669"/>
    <property type="project" value="UniProtKB-KW"/>
</dbReference>
<sequence>MSAEDVVAAAREWLGTPYRHRASTPGAGCDCLGLLRGVWRRLYGDEPMAVPPYRASPRDPEYSGALRLAAERFLLPADGPFEAGQVVLFQLSGMPEAKHCGILIAAHRFIHAQERLGVVEANLTDGWARRVNGRFVFPGR</sequence>
<keyword evidence="3" id="KW-0378">Hydrolase</keyword>
<dbReference type="InterPro" id="IPR011929">
    <property type="entry name" value="Phage_pept_NlpC/P60"/>
</dbReference>
<dbReference type="InterPro" id="IPR038765">
    <property type="entry name" value="Papain-like_cys_pep_sf"/>
</dbReference>
<comment type="similarity">
    <text evidence="1">Belongs to the peptidase C40 family.</text>
</comment>
<evidence type="ECO:0000259" key="5">
    <source>
        <dbReference type="PROSITE" id="PS51935"/>
    </source>
</evidence>
<dbReference type="SUPFAM" id="SSF54001">
    <property type="entry name" value="Cysteine proteinases"/>
    <property type="match status" value="1"/>
</dbReference>
<evidence type="ECO:0000256" key="4">
    <source>
        <dbReference type="ARBA" id="ARBA00022807"/>
    </source>
</evidence>
<dbReference type="PATRIC" id="fig|361041.3.peg.4192"/>
<dbReference type="RefSeq" id="WP_046141623.1">
    <property type="nucleotide sequence ID" value="NZ_LAJG01000005.1"/>
</dbReference>
<dbReference type="OrthoDB" id="6058745at2"/>
<dbReference type="EMBL" id="LAJG01000005">
    <property type="protein sequence ID" value="KKB81276.1"/>
    <property type="molecule type" value="Genomic_DNA"/>
</dbReference>
<dbReference type="GO" id="GO:0006508">
    <property type="term" value="P:proteolysis"/>
    <property type="evidence" value="ECO:0007669"/>
    <property type="project" value="UniProtKB-KW"/>
</dbReference>
<gene>
    <name evidence="6" type="ORF">VW35_03950</name>
</gene>
<keyword evidence="7" id="KW-1185">Reference proteome</keyword>
<name>A0A0F5LFV2_9HYPH</name>
<organism evidence="6 7">
    <name type="scientific">Devosia soli</name>
    <dbReference type="NCBI Taxonomy" id="361041"/>
    <lineage>
        <taxon>Bacteria</taxon>
        <taxon>Pseudomonadati</taxon>
        <taxon>Pseudomonadota</taxon>
        <taxon>Alphaproteobacteria</taxon>
        <taxon>Hyphomicrobiales</taxon>
        <taxon>Devosiaceae</taxon>
        <taxon>Devosia</taxon>
    </lineage>
</organism>
<evidence type="ECO:0000256" key="3">
    <source>
        <dbReference type="ARBA" id="ARBA00022801"/>
    </source>
</evidence>
<evidence type="ECO:0000256" key="2">
    <source>
        <dbReference type="ARBA" id="ARBA00022670"/>
    </source>
</evidence>
<evidence type="ECO:0000256" key="1">
    <source>
        <dbReference type="ARBA" id="ARBA00007074"/>
    </source>
</evidence>
<keyword evidence="4" id="KW-0788">Thiol protease</keyword>
<protein>
    <recommendedName>
        <fullName evidence="5">NlpC/P60 domain-containing protein</fullName>
    </recommendedName>
</protein>